<proteinExistence type="predicted"/>
<protein>
    <submittedName>
        <fullName evidence="2">Uncharacterized protein</fullName>
    </submittedName>
</protein>
<feature type="compositionally biased region" description="Low complexity" evidence="1">
    <location>
        <begin position="105"/>
        <end position="118"/>
    </location>
</feature>
<reference evidence="2" key="1">
    <citation type="journal article" date="2020" name="Stud. Mycol.">
        <title>101 Dothideomycetes genomes: a test case for predicting lifestyles and emergence of pathogens.</title>
        <authorList>
            <person name="Haridas S."/>
            <person name="Albert R."/>
            <person name="Binder M."/>
            <person name="Bloem J."/>
            <person name="Labutti K."/>
            <person name="Salamov A."/>
            <person name="Andreopoulos B."/>
            <person name="Baker S."/>
            <person name="Barry K."/>
            <person name="Bills G."/>
            <person name="Bluhm B."/>
            <person name="Cannon C."/>
            <person name="Castanera R."/>
            <person name="Culley D."/>
            <person name="Daum C."/>
            <person name="Ezra D."/>
            <person name="Gonzalez J."/>
            <person name="Henrissat B."/>
            <person name="Kuo A."/>
            <person name="Liang C."/>
            <person name="Lipzen A."/>
            <person name="Lutzoni F."/>
            <person name="Magnuson J."/>
            <person name="Mondo S."/>
            <person name="Nolan M."/>
            <person name="Ohm R."/>
            <person name="Pangilinan J."/>
            <person name="Park H.-J."/>
            <person name="Ramirez L."/>
            <person name="Alfaro M."/>
            <person name="Sun H."/>
            <person name="Tritt A."/>
            <person name="Yoshinaga Y."/>
            <person name="Zwiers L.-H."/>
            <person name="Turgeon B."/>
            <person name="Goodwin S."/>
            <person name="Spatafora J."/>
            <person name="Crous P."/>
            <person name="Grigoriev I."/>
        </authorList>
    </citation>
    <scope>NUCLEOTIDE SEQUENCE</scope>
    <source>
        <strain evidence="2">CBS 675.92</strain>
    </source>
</reference>
<gene>
    <name evidence="2" type="ORF">CC80DRAFT_282410</name>
</gene>
<feature type="region of interest" description="Disordered" evidence="1">
    <location>
        <begin position="89"/>
        <end position="151"/>
    </location>
</feature>
<dbReference type="AlphaFoldDB" id="A0A6A5T8I7"/>
<evidence type="ECO:0000313" key="2">
    <source>
        <dbReference type="EMBL" id="KAF1948963.1"/>
    </source>
</evidence>
<dbReference type="EMBL" id="ML977044">
    <property type="protein sequence ID" value="KAF1948963.1"/>
    <property type="molecule type" value="Genomic_DNA"/>
</dbReference>
<keyword evidence="3" id="KW-1185">Reference proteome</keyword>
<dbReference type="Proteomes" id="UP000800035">
    <property type="component" value="Unassembled WGS sequence"/>
</dbReference>
<name>A0A6A5T8I7_9PLEO</name>
<organism evidence="2 3">
    <name type="scientific">Byssothecium circinans</name>
    <dbReference type="NCBI Taxonomy" id="147558"/>
    <lineage>
        <taxon>Eukaryota</taxon>
        <taxon>Fungi</taxon>
        <taxon>Dikarya</taxon>
        <taxon>Ascomycota</taxon>
        <taxon>Pezizomycotina</taxon>
        <taxon>Dothideomycetes</taxon>
        <taxon>Pleosporomycetidae</taxon>
        <taxon>Pleosporales</taxon>
        <taxon>Massarineae</taxon>
        <taxon>Massarinaceae</taxon>
        <taxon>Byssothecium</taxon>
    </lineage>
</organism>
<evidence type="ECO:0000313" key="3">
    <source>
        <dbReference type="Proteomes" id="UP000800035"/>
    </source>
</evidence>
<sequence length="151" mass="16056">MFDSTNIVLRNTTAHWIEIETPCLASYPAFVISWACSARRLSARLSKFEETDPCADWPASPCSSLPLSPSSPVSLLAALLLCSSRLPLRRRRHSSQASPARGEGTATARATATATATTPSVHRNADTPPGPPACGTPPTPSPSALRRRAHL</sequence>
<feature type="compositionally biased region" description="Pro residues" evidence="1">
    <location>
        <begin position="128"/>
        <end position="141"/>
    </location>
</feature>
<evidence type="ECO:0000256" key="1">
    <source>
        <dbReference type="SAM" id="MobiDB-lite"/>
    </source>
</evidence>
<accession>A0A6A5T8I7</accession>